<feature type="compositionally biased region" description="Low complexity" evidence="3">
    <location>
        <begin position="47"/>
        <end position="56"/>
    </location>
</feature>
<proteinExistence type="inferred from homology"/>
<dbReference type="Proteomes" id="UP000018467">
    <property type="component" value="Unassembled WGS sequence"/>
</dbReference>
<dbReference type="Ensembl" id="ENSAMXT00000033616.1">
    <property type="protein sequence ID" value="ENSAMXP00000034758.1"/>
    <property type="gene ID" value="ENSAMXG00000034343.1"/>
</dbReference>
<feature type="region of interest" description="Disordered" evidence="3">
    <location>
        <begin position="370"/>
        <end position="389"/>
    </location>
</feature>
<accession>A0A3B1IXX2</accession>
<dbReference type="STRING" id="7994.ENSAMXP00000034758"/>
<feature type="region of interest" description="Disordered" evidence="3">
    <location>
        <begin position="1"/>
        <end position="85"/>
    </location>
</feature>
<dbReference type="PANTHER" id="PTHR12842:SF4">
    <property type="entry name" value="PROTEIN NOXP20"/>
    <property type="match status" value="1"/>
</dbReference>
<reference evidence="4" key="4">
    <citation type="submission" date="2025-09" db="UniProtKB">
        <authorList>
            <consortium name="Ensembl"/>
        </authorList>
    </citation>
    <scope>IDENTIFICATION</scope>
</reference>
<evidence type="ECO:0000256" key="1">
    <source>
        <dbReference type="ARBA" id="ARBA00006903"/>
    </source>
</evidence>
<feature type="compositionally biased region" description="Polar residues" evidence="3">
    <location>
        <begin position="370"/>
        <end position="383"/>
    </location>
</feature>
<feature type="region of interest" description="Disordered" evidence="3">
    <location>
        <begin position="98"/>
        <end position="118"/>
    </location>
</feature>
<evidence type="ECO:0000313" key="5">
    <source>
        <dbReference type="Proteomes" id="UP000018467"/>
    </source>
</evidence>
<dbReference type="InterPro" id="IPR007998">
    <property type="entry name" value="DUF719"/>
</dbReference>
<reference evidence="5" key="1">
    <citation type="submission" date="2013-03" db="EMBL/GenBank/DDBJ databases">
        <authorList>
            <person name="Jeffery W."/>
            <person name="Warren W."/>
            <person name="Wilson R.K."/>
        </authorList>
    </citation>
    <scope>NUCLEOTIDE SEQUENCE</scope>
    <source>
        <strain evidence="5">female</strain>
    </source>
</reference>
<dbReference type="PANTHER" id="PTHR12842">
    <property type="entry name" value="FI01459P"/>
    <property type="match status" value="1"/>
</dbReference>
<dbReference type="Pfam" id="PF05334">
    <property type="entry name" value="DUF719"/>
    <property type="match status" value="1"/>
</dbReference>
<dbReference type="Bgee" id="ENSAMXG00000034343">
    <property type="expression patterns" value="Expressed in embryo and 12 other cell types or tissues"/>
</dbReference>
<keyword evidence="5" id="KW-1185">Reference proteome</keyword>
<dbReference type="AlphaFoldDB" id="A0A3B1IXX2"/>
<reference evidence="5" key="2">
    <citation type="journal article" date="2014" name="Nat. Commun.">
        <title>The cavefish genome reveals candidate genes for eye loss.</title>
        <authorList>
            <person name="McGaugh S.E."/>
            <person name="Gross J.B."/>
            <person name="Aken B."/>
            <person name="Blin M."/>
            <person name="Borowsky R."/>
            <person name="Chalopin D."/>
            <person name="Hinaux H."/>
            <person name="Jeffery W.R."/>
            <person name="Keene A."/>
            <person name="Ma L."/>
            <person name="Minx P."/>
            <person name="Murphy D."/>
            <person name="O'Quin K.E."/>
            <person name="Retaux S."/>
            <person name="Rohner N."/>
            <person name="Searle S.M."/>
            <person name="Stahl B.A."/>
            <person name="Tabin C."/>
            <person name="Volff J.N."/>
            <person name="Yoshizawa M."/>
            <person name="Warren W.C."/>
        </authorList>
    </citation>
    <scope>NUCLEOTIDE SEQUENCE [LARGE SCALE GENOMIC DNA]</scope>
    <source>
        <strain evidence="5">female</strain>
    </source>
</reference>
<evidence type="ECO:0000256" key="3">
    <source>
        <dbReference type="SAM" id="MobiDB-lite"/>
    </source>
</evidence>
<keyword evidence="2" id="KW-0597">Phosphoprotein</keyword>
<evidence type="ECO:0000256" key="2">
    <source>
        <dbReference type="ARBA" id="ARBA00022553"/>
    </source>
</evidence>
<reference evidence="4" key="3">
    <citation type="submission" date="2025-08" db="UniProtKB">
        <authorList>
            <consortium name="Ensembl"/>
        </authorList>
    </citation>
    <scope>IDENTIFICATION</scope>
</reference>
<evidence type="ECO:0000313" key="4">
    <source>
        <dbReference type="Ensembl" id="ENSAMXP00000034758.1"/>
    </source>
</evidence>
<name>A0A3B1IXX2_ASTMX</name>
<comment type="similarity">
    <text evidence="1">Belongs to the FAM114 family.</text>
</comment>
<protein>
    <submittedName>
        <fullName evidence="4">Family with sequence similarity 114 member A1</fullName>
    </submittedName>
</protein>
<organism evidence="4 5">
    <name type="scientific">Astyanax mexicanus</name>
    <name type="common">Blind cave fish</name>
    <name type="synonym">Astyanax fasciatus mexicanus</name>
    <dbReference type="NCBI Taxonomy" id="7994"/>
    <lineage>
        <taxon>Eukaryota</taxon>
        <taxon>Metazoa</taxon>
        <taxon>Chordata</taxon>
        <taxon>Craniata</taxon>
        <taxon>Vertebrata</taxon>
        <taxon>Euteleostomi</taxon>
        <taxon>Actinopterygii</taxon>
        <taxon>Neopterygii</taxon>
        <taxon>Teleostei</taxon>
        <taxon>Ostariophysi</taxon>
        <taxon>Characiformes</taxon>
        <taxon>Characoidei</taxon>
        <taxon>Acestrorhamphidae</taxon>
        <taxon>Acestrorhamphinae</taxon>
        <taxon>Astyanax</taxon>
    </lineage>
</organism>
<feature type="compositionally biased region" description="Acidic residues" evidence="3">
    <location>
        <begin position="100"/>
        <end position="109"/>
    </location>
</feature>
<sequence>MSQEDVAAEVGDTSTHADPPLFETSSDKQTPKSAPETNTDEPPSAPPLSLAALEPEATGEDVEKHDLATQPEDPTQGQSAESTGDHMMECGESVSLEPDVPAEAEEETSDSQSKGWGGWSSWGKSLLTSATSTVGQGLNTVREKAGVALRIRQPSSCEEALDAEELQEADDAHKGVLSTITSAVQNTGKSVLTGGLDALEFIGKKTMIVLAESDPGFKKTKTLMQKTVSLSQMLKEAKEKEREKLSSQMVSEPTAHYSILFDDYQGLSHLEALEILSNESEGRVQAALASLEEEQLELVKKELIAIKDIFIAREEEDDETGAEENGDLYSQIRSFSPLRETSDQSTERTFLPGLLGCILAHLESSLCKNKPNQGGNTLPLTDSDQTHKL</sequence>
<dbReference type="GeneTree" id="ENSGT00390000010054"/>
<feature type="compositionally biased region" description="Polar residues" evidence="3">
    <location>
        <begin position="72"/>
        <end position="82"/>
    </location>
</feature>
<dbReference type="InParanoid" id="A0A3B1IXX2"/>